<evidence type="ECO:0000256" key="4">
    <source>
        <dbReference type="ARBA" id="ARBA00022691"/>
    </source>
</evidence>
<keyword evidence="4 7" id="KW-0949">S-adenosyl-L-methionine</keyword>
<evidence type="ECO:0000313" key="9">
    <source>
        <dbReference type="Proteomes" id="UP000001366"/>
    </source>
</evidence>
<comment type="catalytic activity">
    <reaction evidence="6">
        <text>a 2'-deoxycytidine in DNA + S-adenosyl-L-methionine = a 5-methyl-2'-deoxycytidine in DNA + S-adenosyl-L-homocysteine + H(+)</text>
        <dbReference type="Rhea" id="RHEA:13681"/>
        <dbReference type="Rhea" id="RHEA-COMP:11369"/>
        <dbReference type="Rhea" id="RHEA-COMP:11370"/>
        <dbReference type="ChEBI" id="CHEBI:15378"/>
        <dbReference type="ChEBI" id="CHEBI:57856"/>
        <dbReference type="ChEBI" id="CHEBI:59789"/>
        <dbReference type="ChEBI" id="CHEBI:85452"/>
        <dbReference type="ChEBI" id="CHEBI:85454"/>
        <dbReference type="EC" id="2.1.1.37"/>
    </reaction>
</comment>
<name>C0QTN2_PERMH</name>
<dbReference type="SUPFAM" id="SSF53335">
    <property type="entry name" value="S-adenosyl-L-methionine-dependent methyltransferases"/>
    <property type="match status" value="1"/>
</dbReference>
<reference evidence="8 9" key="1">
    <citation type="journal article" date="2009" name="J. Bacteriol.">
        <title>Complete and draft genome sequences of six members of the Aquificales.</title>
        <authorList>
            <person name="Reysenbach A.L."/>
            <person name="Hamamura N."/>
            <person name="Podar M."/>
            <person name="Griffiths E."/>
            <person name="Ferreira S."/>
            <person name="Hochstein R."/>
            <person name="Heidelberg J."/>
            <person name="Johnson J."/>
            <person name="Mead D."/>
            <person name="Pohorille A."/>
            <person name="Sarmiento M."/>
            <person name="Schweighofer K."/>
            <person name="Seshadri R."/>
            <person name="Voytek M.A."/>
        </authorList>
    </citation>
    <scope>NUCLEOTIDE SEQUENCE [LARGE SCALE GENOMIC DNA]</scope>
    <source>
        <strain evidence="9">DSM 14350 / EX-H1</strain>
    </source>
</reference>
<feature type="active site" evidence="7">
    <location>
        <position position="69"/>
    </location>
</feature>
<accession>C0QTN2</accession>
<dbReference type="Pfam" id="PF00145">
    <property type="entry name" value="DNA_methylase"/>
    <property type="match status" value="1"/>
</dbReference>
<evidence type="ECO:0000256" key="3">
    <source>
        <dbReference type="ARBA" id="ARBA00022679"/>
    </source>
</evidence>
<dbReference type="STRING" id="123214.PERMA_0251"/>
<dbReference type="GO" id="GO:0003886">
    <property type="term" value="F:DNA (cytosine-5-)-methyltransferase activity"/>
    <property type="evidence" value="ECO:0007669"/>
    <property type="project" value="UniProtKB-EC"/>
</dbReference>
<dbReference type="Gene3D" id="3.40.50.150">
    <property type="entry name" value="Vaccinia Virus protein VP39"/>
    <property type="match status" value="1"/>
</dbReference>
<dbReference type="InterPro" id="IPR029063">
    <property type="entry name" value="SAM-dependent_MTases_sf"/>
</dbReference>
<evidence type="ECO:0000256" key="1">
    <source>
        <dbReference type="ARBA" id="ARBA00011975"/>
    </source>
</evidence>
<dbReference type="PRINTS" id="PR00105">
    <property type="entry name" value="C5METTRFRASE"/>
</dbReference>
<dbReference type="EC" id="2.1.1.37" evidence="1"/>
<evidence type="ECO:0000313" key="8">
    <source>
        <dbReference type="EMBL" id="ACO04705.1"/>
    </source>
</evidence>
<comment type="similarity">
    <text evidence="7">Belongs to the class I-like SAM-binding methyltransferase superfamily. C5-methyltransferase family.</text>
</comment>
<dbReference type="RefSeq" id="WP_012676941.1">
    <property type="nucleotide sequence ID" value="NC_012440.1"/>
</dbReference>
<protein>
    <recommendedName>
        <fullName evidence="1">DNA (cytosine-5-)-methyltransferase</fullName>
        <ecNumber evidence="1">2.1.1.37</ecNumber>
    </recommendedName>
</protein>
<gene>
    <name evidence="8" type="ordered locus">PERMA_0251</name>
</gene>
<proteinExistence type="inferred from homology"/>
<keyword evidence="2 7" id="KW-0489">Methyltransferase</keyword>
<keyword evidence="9" id="KW-1185">Reference proteome</keyword>
<dbReference type="HOGENOM" id="CLU_006958_2_1_0"/>
<dbReference type="InterPro" id="IPR001525">
    <property type="entry name" value="C5_MeTfrase"/>
</dbReference>
<dbReference type="Gene3D" id="3.90.120.10">
    <property type="entry name" value="DNA Methylase, subunit A, domain 2"/>
    <property type="match status" value="1"/>
</dbReference>
<dbReference type="InterPro" id="IPR050750">
    <property type="entry name" value="C5-MTase"/>
</dbReference>
<dbReference type="GO" id="GO:0032259">
    <property type="term" value="P:methylation"/>
    <property type="evidence" value="ECO:0007669"/>
    <property type="project" value="UniProtKB-KW"/>
</dbReference>
<organism evidence="8 9">
    <name type="scientific">Persephonella marina (strain DSM 14350 / EX-H1)</name>
    <dbReference type="NCBI Taxonomy" id="123214"/>
    <lineage>
        <taxon>Bacteria</taxon>
        <taxon>Pseudomonadati</taxon>
        <taxon>Aquificota</taxon>
        <taxon>Aquificia</taxon>
        <taxon>Aquificales</taxon>
        <taxon>Hydrogenothermaceae</taxon>
        <taxon>Persephonella</taxon>
    </lineage>
</organism>
<keyword evidence="3 7" id="KW-0808">Transferase</keyword>
<dbReference type="AlphaFoldDB" id="C0QTN2"/>
<dbReference type="OrthoDB" id="32195at2"/>
<evidence type="ECO:0000256" key="7">
    <source>
        <dbReference type="PROSITE-ProRule" id="PRU01016"/>
    </source>
</evidence>
<evidence type="ECO:0000256" key="2">
    <source>
        <dbReference type="ARBA" id="ARBA00022603"/>
    </source>
</evidence>
<dbReference type="EMBL" id="CP001230">
    <property type="protein sequence ID" value="ACO04705.1"/>
    <property type="molecule type" value="Genomic_DNA"/>
</dbReference>
<dbReference type="KEGG" id="pmx:PERMA_0251"/>
<dbReference type="GO" id="GO:0009307">
    <property type="term" value="P:DNA restriction-modification system"/>
    <property type="evidence" value="ECO:0007669"/>
    <property type="project" value="UniProtKB-KW"/>
</dbReference>
<dbReference type="Proteomes" id="UP000001366">
    <property type="component" value="Chromosome"/>
</dbReference>
<sequence>MKVLDLFCGMGGFSYGLSKAGYEITGVDINKWVEKIFEKNCIGKAIIKDLKNDFIFDENPDIIVGGSPCKPWSTLNLKKRGSSHEDFVLMEKYFLHVLEIKPAVFVFENVVPVGKDKTLRKFIRKLRAHGYSIYETKIKYSDFGAAIARERYFAFGFYKDKSARKQFEKLLIGSKNSPKTVKHVIEKYRNKEEKEVPDHEWPNLKTIDKYLDKYETGKFGWYILDWNKPSPSFGNIMKTYILHPGFNNGGPKRTISIREAEAIFGFKDDFAFPEGMGKGMRYQMIADAVSPDFSYLIGGLLKTILLR</sequence>
<dbReference type="PANTHER" id="PTHR46098:SF1">
    <property type="entry name" value="TRNA (CYTOSINE(38)-C(5))-METHYLTRANSFERASE"/>
    <property type="match status" value="1"/>
</dbReference>
<dbReference type="PROSITE" id="PS51679">
    <property type="entry name" value="SAM_MT_C5"/>
    <property type="match status" value="1"/>
</dbReference>
<dbReference type="PaxDb" id="123214-PERMA_0251"/>
<dbReference type="PROSITE" id="PS00094">
    <property type="entry name" value="C5_MTASE_1"/>
    <property type="match status" value="1"/>
</dbReference>
<keyword evidence="5" id="KW-0680">Restriction system</keyword>
<dbReference type="eggNOG" id="COG0270">
    <property type="taxonomic scope" value="Bacteria"/>
</dbReference>
<dbReference type="REBASE" id="20462">
    <property type="entry name" value="M.PmaEXORF251P"/>
</dbReference>
<evidence type="ECO:0000256" key="5">
    <source>
        <dbReference type="ARBA" id="ARBA00022747"/>
    </source>
</evidence>
<dbReference type="InterPro" id="IPR018117">
    <property type="entry name" value="C5_DNA_meth_AS"/>
</dbReference>
<evidence type="ECO:0000256" key="6">
    <source>
        <dbReference type="ARBA" id="ARBA00047422"/>
    </source>
</evidence>
<dbReference type="PANTHER" id="PTHR46098">
    <property type="entry name" value="TRNA (CYTOSINE(38)-C(5))-METHYLTRANSFERASE"/>
    <property type="match status" value="1"/>
</dbReference>